<comment type="caution">
    <text evidence="1">The sequence shown here is derived from an EMBL/GenBank/DDBJ whole genome shotgun (WGS) entry which is preliminary data.</text>
</comment>
<proteinExistence type="predicted"/>
<organism evidence="1 2">
    <name type="scientific">Candidatus Desantisbacteria bacterium CG_4_10_14_0_8_um_filter_48_22</name>
    <dbReference type="NCBI Taxonomy" id="1974543"/>
    <lineage>
        <taxon>Bacteria</taxon>
        <taxon>Candidatus Desantisiibacteriota</taxon>
    </lineage>
</organism>
<dbReference type="InterPro" id="IPR018841">
    <property type="entry name" value="DUF2442"/>
</dbReference>
<accession>A0A2M7SER6</accession>
<dbReference type="Pfam" id="PF10387">
    <property type="entry name" value="DUF2442"/>
    <property type="match status" value="1"/>
</dbReference>
<dbReference type="AlphaFoldDB" id="A0A2M7SER6"/>
<name>A0A2M7SER6_9BACT</name>
<reference evidence="2" key="1">
    <citation type="submission" date="2017-09" db="EMBL/GenBank/DDBJ databases">
        <title>Depth-based differentiation of microbial function through sediment-hosted aquifers and enrichment of novel symbionts in the deep terrestrial subsurface.</title>
        <authorList>
            <person name="Probst A.J."/>
            <person name="Ladd B."/>
            <person name="Jarett J.K."/>
            <person name="Geller-Mcgrath D.E."/>
            <person name="Sieber C.M.K."/>
            <person name="Emerson J.B."/>
            <person name="Anantharaman K."/>
            <person name="Thomas B.C."/>
            <person name="Malmstrom R."/>
            <person name="Stieglmeier M."/>
            <person name="Klingl A."/>
            <person name="Woyke T."/>
            <person name="Ryan C.M."/>
            <person name="Banfield J.F."/>
        </authorList>
    </citation>
    <scope>NUCLEOTIDE SEQUENCE [LARGE SCALE GENOMIC DNA]</scope>
</reference>
<evidence type="ECO:0000313" key="1">
    <source>
        <dbReference type="EMBL" id="PIZ18025.1"/>
    </source>
</evidence>
<dbReference type="Proteomes" id="UP000229307">
    <property type="component" value="Unassembled WGS sequence"/>
</dbReference>
<dbReference type="EMBL" id="PFMR01000048">
    <property type="protein sequence ID" value="PIZ18025.1"/>
    <property type="molecule type" value="Genomic_DNA"/>
</dbReference>
<gene>
    <name evidence="1" type="ORF">COY52_01595</name>
</gene>
<protein>
    <submittedName>
        <fullName evidence="1">DUF2442 domain-containing protein</fullName>
    </submittedName>
</protein>
<evidence type="ECO:0000313" key="2">
    <source>
        <dbReference type="Proteomes" id="UP000229307"/>
    </source>
</evidence>
<sequence length="64" mass="7904">MWIWVNSKEFFLDYNRYPWFKKSSISQILNVQLIRGHCLCWSDLDVDLEIDSLRHPDRYPLVFR</sequence>